<feature type="transmembrane region" description="Helical" evidence="1">
    <location>
        <begin position="60"/>
        <end position="80"/>
    </location>
</feature>
<dbReference type="EMBL" id="AOIJ01000008">
    <property type="protein sequence ID" value="ELY85275.1"/>
    <property type="molecule type" value="Genomic_DNA"/>
</dbReference>
<evidence type="ECO:0000313" key="3">
    <source>
        <dbReference type="EMBL" id="ELY85275.1"/>
    </source>
</evidence>
<accession>L9ZFN9</accession>
<dbReference type="RefSeq" id="WP_008451609.1">
    <property type="nucleotide sequence ID" value="NZ_AOIJ01000008.1"/>
</dbReference>
<name>L9ZFN9_9EURY</name>
<gene>
    <name evidence="3" type="ORF">C486_00245</name>
</gene>
<reference evidence="3 4" key="1">
    <citation type="journal article" date="2014" name="PLoS Genet.">
        <title>Phylogenetically driven sequencing of extremely halophilic archaea reveals strategies for static and dynamic osmo-response.</title>
        <authorList>
            <person name="Becker E.A."/>
            <person name="Seitzer P.M."/>
            <person name="Tritt A."/>
            <person name="Larsen D."/>
            <person name="Krusor M."/>
            <person name="Yao A.I."/>
            <person name="Wu D."/>
            <person name="Madern D."/>
            <person name="Eisen J.A."/>
            <person name="Darling A.E."/>
            <person name="Facciotti M.T."/>
        </authorList>
    </citation>
    <scope>NUCLEOTIDE SEQUENCE [LARGE SCALE GENOMIC DNA]</scope>
    <source>
        <strain evidence="3 4">JCM 14663</strain>
    </source>
</reference>
<evidence type="ECO:0000313" key="4">
    <source>
        <dbReference type="Proteomes" id="UP000011592"/>
    </source>
</evidence>
<feature type="transmembrane region" description="Helical" evidence="1">
    <location>
        <begin position="21"/>
        <end position="40"/>
    </location>
</feature>
<evidence type="ECO:0000259" key="2">
    <source>
        <dbReference type="Pfam" id="PF18902"/>
    </source>
</evidence>
<organism evidence="3 4">
    <name type="scientific">Natrinema gari JCM 14663</name>
    <dbReference type="NCBI Taxonomy" id="1230459"/>
    <lineage>
        <taxon>Archaea</taxon>
        <taxon>Methanobacteriati</taxon>
        <taxon>Methanobacteriota</taxon>
        <taxon>Stenosarchaea group</taxon>
        <taxon>Halobacteria</taxon>
        <taxon>Halobacteriales</taxon>
        <taxon>Natrialbaceae</taxon>
        <taxon>Natrinema</taxon>
    </lineage>
</organism>
<keyword evidence="1" id="KW-0472">Membrane</keyword>
<protein>
    <recommendedName>
        <fullName evidence="2">DUF5658 domain-containing protein</fullName>
    </recommendedName>
</protein>
<feature type="transmembrane region" description="Helical" evidence="1">
    <location>
        <begin position="92"/>
        <end position="111"/>
    </location>
</feature>
<dbReference type="Pfam" id="PF18902">
    <property type="entry name" value="DUF5658"/>
    <property type="match status" value="1"/>
</dbReference>
<proteinExistence type="predicted"/>
<sequence length="112" mass="11647">MQSRTVTVEIPVPQFPLEHACWLLVAAAIAADIATTQIGLQAGLTEGNPAARGALEYGVAGMLTLKAGAIGVGLLCRSFLERPYRPIVPVGLALPWLLAALWNMAALSGVLA</sequence>
<dbReference type="AlphaFoldDB" id="L9ZFN9"/>
<dbReference type="Proteomes" id="UP000011592">
    <property type="component" value="Unassembled WGS sequence"/>
</dbReference>
<feature type="domain" description="DUF5658" evidence="2">
    <location>
        <begin position="24"/>
        <end position="107"/>
    </location>
</feature>
<comment type="caution">
    <text evidence="3">The sequence shown here is derived from an EMBL/GenBank/DDBJ whole genome shotgun (WGS) entry which is preliminary data.</text>
</comment>
<keyword evidence="1" id="KW-1133">Transmembrane helix</keyword>
<dbReference type="InterPro" id="IPR043717">
    <property type="entry name" value="DUF5658"/>
</dbReference>
<keyword evidence="1" id="KW-0812">Transmembrane</keyword>
<evidence type="ECO:0000256" key="1">
    <source>
        <dbReference type="SAM" id="Phobius"/>
    </source>
</evidence>
<keyword evidence="4" id="KW-1185">Reference proteome</keyword>
<dbReference type="PATRIC" id="fig|1230459.4.peg.48"/>